<evidence type="ECO:0000256" key="4">
    <source>
        <dbReference type="ARBA" id="ARBA00022989"/>
    </source>
</evidence>
<accession>A0ABX7UP03</accession>
<keyword evidence="4 6" id="KW-1133">Transmembrane helix</keyword>
<keyword evidence="9" id="KW-1185">Reference proteome</keyword>
<organism evidence="8 9">
    <name type="scientific">Brenneria izadpanahii</name>
    <dbReference type="NCBI Taxonomy" id="2722756"/>
    <lineage>
        <taxon>Bacteria</taxon>
        <taxon>Pseudomonadati</taxon>
        <taxon>Pseudomonadota</taxon>
        <taxon>Gammaproteobacteria</taxon>
        <taxon>Enterobacterales</taxon>
        <taxon>Pectobacteriaceae</taxon>
        <taxon>Brenneria</taxon>
    </lineage>
</organism>
<feature type="transmembrane region" description="Helical" evidence="6">
    <location>
        <begin position="42"/>
        <end position="63"/>
    </location>
</feature>
<feature type="domain" description="Major facilitator superfamily (MFS) profile" evidence="7">
    <location>
        <begin position="6"/>
        <end position="380"/>
    </location>
</feature>
<proteinExistence type="predicted"/>
<feature type="transmembrane region" description="Helical" evidence="6">
    <location>
        <begin position="237"/>
        <end position="257"/>
    </location>
</feature>
<evidence type="ECO:0000256" key="2">
    <source>
        <dbReference type="ARBA" id="ARBA00022475"/>
    </source>
</evidence>
<feature type="transmembrane region" description="Helical" evidence="6">
    <location>
        <begin position="207"/>
        <end position="225"/>
    </location>
</feature>
<evidence type="ECO:0000259" key="7">
    <source>
        <dbReference type="PROSITE" id="PS50850"/>
    </source>
</evidence>
<dbReference type="InterPro" id="IPR036259">
    <property type="entry name" value="MFS_trans_sf"/>
</dbReference>
<dbReference type="Proteomes" id="UP000671960">
    <property type="component" value="Chromosome"/>
</dbReference>
<keyword evidence="3 6" id="KW-0812">Transmembrane</keyword>
<dbReference type="RefSeq" id="WP_208229638.1">
    <property type="nucleotide sequence ID" value="NZ_CP050854.1"/>
</dbReference>
<dbReference type="PROSITE" id="PS50850">
    <property type="entry name" value="MFS"/>
    <property type="match status" value="1"/>
</dbReference>
<feature type="transmembrane region" description="Helical" evidence="6">
    <location>
        <begin position="75"/>
        <end position="95"/>
    </location>
</feature>
<evidence type="ECO:0000313" key="8">
    <source>
        <dbReference type="EMBL" id="QTF06990.1"/>
    </source>
</evidence>
<evidence type="ECO:0000256" key="6">
    <source>
        <dbReference type="SAM" id="Phobius"/>
    </source>
</evidence>
<dbReference type="PANTHER" id="PTHR43124">
    <property type="entry name" value="PURINE EFFLUX PUMP PBUE"/>
    <property type="match status" value="1"/>
</dbReference>
<reference evidence="8 9" key="1">
    <citation type="submission" date="2020-03" db="EMBL/GenBank/DDBJ databases">
        <authorList>
            <person name="Bakhshi Ganjeh M."/>
        </authorList>
    </citation>
    <scope>NUCLEOTIDE SEQUENCE [LARGE SCALE GENOMIC DNA]</scope>
    <source>
        <strain evidence="9">Iran 50</strain>
    </source>
</reference>
<feature type="transmembrane region" description="Helical" evidence="6">
    <location>
        <begin position="101"/>
        <end position="118"/>
    </location>
</feature>
<evidence type="ECO:0000313" key="9">
    <source>
        <dbReference type="Proteomes" id="UP000671960"/>
    </source>
</evidence>
<gene>
    <name evidence="8" type="ORF">HC231_02890</name>
</gene>
<feature type="transmembrane region" description="Helical" evidence="6">
    <location>
        <begin position="269"/>
        <end position="286"/>
    </location>
</feature>
<keyword evidence="5 6" id="KW-0472">Membrane</keyword>
<evidence type="ECO:0000256" key="5">
    <source>
        <dbReference type="ARBA" id="ARBA00023136"/>
    </source>
</evidence>
<dbReference type="InterPro" id="IPR011701">
    <property type="entry name" value="MFS"/>
</dbReference>
<feature type="transmembrane region" description="Helical" evidence="6">
    <location>
        <begin position="292"/>
        <end position="312"/>
    </location>
</feature>
<dbReference type="CDD" id="cd17324">
    <property type="entry name" value="MFS_NepI_like"/>
    <property type="match status" value="1"/>
</dbReference>
<dbReference type="SUPFAM" id="SSF103473">
    <property type="entry name" value="MFS general substrate transporter"/>
    <property type="match status" value="1"/>
</dbReference>
<dbReference type="PANTHER" id="PTHR43124:SF3">
    <property type="entry name" value="CHLORAMPHENICOL EFFLUX PUMP RV0191"/>
    <property type="match status" value="1"/>
</dbReference>
<feature type="transmembrane region" description="Helical" evidence="6">
    <location>
        <begin position="324"/>
        <end position="345"/>
    </location>
</feature>
<sequence>MSSFCIVFLVGFAGFISAADNWVASLLLPDISSSFDTNISQASVILTAYLIPYGIMQPVYGYYSDIYNRKKILQILMFLLGVATLLCSIAGSILSLTIFRFIAGFFAAGIISVSLGILGQFFEKDTLTKLVGIFLGFIFLGQGISSGIGGWLIEISSWRKIFLIFSALSFISFLLIFKLPSKSAQGKINALLPSIFSLLKDSHLLQIYFLAFCNGFGVLGGYSFIGSYLSKSLNIGYLYVGFGLMLFGLICFITGLVNRTLSGKLPQKQILPAGFICSLCSLLLLASHNIYLTYIAIILLGMGYVLVQSILASRALDLAGGNKGLSSGLIGVGIFGGGGIGTWLGSMILNIGGYINLFLFFAGLIIIPLLVLSFSRKNWLVS</sequence>
<comment type="subcellular location">
    <subcellularLocation>
        <location evidence="1">Cell membrane</location>
        <topology evidence="1">Multi-pass membrane protein</topology>
    </subcellularLocation>
</comment>
<protein>
    <submittedName>
        <fullName evidence="8">MFS transporter</fullName>
    </submittedName>
</protein>
<name>A0ABX7UP03_9GAMM</name>
<dbReference type="InterPro" id="IPR020846">
    <property type="entry name" value="MFS_dom"/>
</dbReference>
<evidence type="ECO:0000256" key="3">
    <source>
        <dbReference type="ARBA" id="ARBA00022692"/>
    </source>
</evidence>
<feature type="transmembrane region" description="Helical" evidence="6">
    <location>
        <begin position="130"/>
        <end position="152"/>
    </location>
</feature>
<dbReference type="Pfam" id="PF07690">
    <property type="entry name" value="MFS_1"/>
    <property type="match status" value="1"/>
</dbReference>
<feature type="transmembrane region" description="Helical" evidence="6">
    <location>
        <begin position="158"/>
        <end position="177"/>
    </location>
</feature>
<evidence type="ECO:0000256" key="1">
    <source>
        <dbReference type="ARBA" id="ARBA00004651"/>
    </source>
</evidence>
<dbReference type="EMBL" id="CP050854">
    <property type="protein sequence ID" value="QTF06990.1"/>
    <property type="molecule type" value="Genomic_DNA"/>
</dbReference>
<dbReference type="Gene3D" id="1.20.1250.20">
    <property type="entry name" value="MFS general substrate transporter like domains"/>
    <property type="match status" value="1"/>
</dbReference>
<dbReference type="InterPro" id="IPR050189">
    <property type="entry name" value="MFS_Efflux_Transporters"/>
</dbReference>
<feature type="transmembrane region" description="Helical" evidence="6">
    <location>
        <begin position="351"/>
        <end position="372"/>
    </location>
</feature>
<keyword evidence="2" id="KW-1003">Cell membrane</keyword>